<dbReference type="EMBL" id="JAHQCX010000028">
    <property type="protein sequence ID" value="MBU9729072.1"/>
    <property type="molecule type" value="Genomic_DNA"/>
</dbReference>
<sequence>MKTVEKFRLHGYVVAQSYENRICMEEVYAREGVTYMDIYVPVDTQ</sequence>
<gene>
    <name evidence="1" type="ORF">KTH90_24070</name>
</gene>
<dbReference type="RefSeq" id="WP_238727571.1">
    <property type="nucleotide sequence ID" value="NZ_JAHQCX010000028.1"/>
</dbReference>
<evidence type="ECO:0000313" key="2">
    <source>
        <dbReference type="Proteomes" id="UP001314681"/>
    </source>
</evidence>
<organism evidence="1 2">
    <name type="scientific">Diplocloster modestus</name>
    <dbReference type="NCBI Taxonomy" id="2850322"/>
    <lineage>
        <taxon>Bacteria</taxon>
        <taxon>Bacillati</taxon>
        <taxon>Bacillota</taxon>
        <taxon>Clostridia</taxon>
        <taxon>Lachnospirales</taxon>
        <taxon>Lachnospiraceae</taxon>
        <taxon>Diplocloster</taxon>
    </lineage>
</organism>
<accession>A0ABS6KEX0</accession>
<comment type="caution">
    <text evidence="1">The sequence shown here is derived from an EMBL/GenBank/DDBJ whole genome shotgun (WGS) entry which is preliminary data.</text>
</comment>
<proteinExistence type="predicted"/>
<protein>
    <submittedName>
        <fullName evidence="1">Uncharacterized protein</fullName>
    </submittedName>
</protein>
<reference evidence="1 2" key="1">
    <citation type="submission" date="2021-06" db="EMBL/GenBank/DDBJ databases">
        <title>Description of novel taxa of the family Lachnospiraceae.</title>
        <authorList>
            <person name="Chaplin A.V."/>
            <person name="Sokolova S.R."/>
            <person name="Pikina A.P."/>
            <person name="Korzhanova M."/>
            <person name="Belova V."/>
            <person name="Korostin D."/>
            <person name="Efimov B.A."/>
        </authorList>
    </citation>
    <scope>NUCLEOTIDE SEQUENCE [LARGE SCALE GENOMIC DNA]</scope>
    <source>
        <strain evidence="1 2">ASD4241</strain>
    </source>
</reference>
<evidence type="ECO:0000313" key="1">
    <source>
        <dbReference type="EMBL" id="MBU9729072.1"/>
    </source>
</evidence>
<dbReference type="Proteomes" id="UP001314681">
    <property type="component" value="Unassembled WGS sequence"/>
</dbReference>
<name>A0ABS6KEX0_9FIRM</name>
<keyword evidence="2" id="KW-1185">Reference proteome</keyword>